<proteinExistence type="predicted"/>
<evidence type="ECO:0000313" key="1">
    <source>
        <dbReference type="Proteomes" id="UP000790787"/>
    </source>
</evidence>
<evidence type="ECO:0000313" key="2">
    <source>
        <dbReference type="RefSeq" id="XP_075083633.1"/>
    </source>
</evidence>
<name>A0AC58SF78_TOBAC</name>
<accession>A0AC58SF78</accession>
<organism evidence="1 2">
    <name type="scientific">Nicotiana tabacum</name>
    <name type="common">Common tobacco</name>
    <dbReference type="NCBI Taxonomy" id="4097"/>
    <lineage>
        <taxon>Eukaryota</taxon>
        <taxon>Viridiplantae</taxon>
        <taxon>Streptophyta</taxon>
        <taxon>Embryophyta</taxon>
        <taxon>Tracheophyta</taxon>
        <taxon>Spermatophyta</taxon>
        <taxon>Magnoliopsida</taxon>
        <taxon>eudicotyledons</taxon>
        <taxon>Gunneridae</taxon>
        <taxon>Pentapetalae</taxon>
        <taxon>asterids</taxon>
        <taxon>lamiids</taxon>
        <taxon>Solanales</taxon>
        <taxon>Solanaceae</taxon>
        <taxon>Nicotianoideae</taxon>
        <taxon>Nicotianeae</taxon>
        <taxon>Nicotiana</taxon>
    </lineage>
</organism>
<reference evidence="1" key="1">
    <citation type="journal article" date="2014" name="Nat. Commun.">
        <title>The tobacco genome sequence and its comparison with those of tomato and potato.</title>
        <authorList>
            <person name="Sierro N."/>
            <person name="Battey J.N."/>
            <person name="Ouadi S."/>
            <person name="Bakaher N."/>
            <person name="Bovet L."/>
            <person name="Willig A."/>
            <person name="Goepfert S."/>
            <person name="Peitsch M.C."/>
            <person name="Ivanov N.V."/>
        </authorList>
    </citation>
    <scope>NUCLEOTIDE SEQUENCE [LARGE SCALE GENOMIC DNA]</scope>
</reference>
<reference evidence="2" key="2">
    <citation type="submission" date="2025-08" db="UniProtKB">
        <authorList>
            <consortium name="RefSeq"/>
        </authorList>
    </citation>
    <scope>IDENTIFICATION</scope>
    <source>
        <tissue evidence="2">Leaf</tissue>
    </source>
</reference>
<dbReference type="RefSeq" id="XP_075083633.1">
    <property type="nucleotide sequence ID" value="XM_075227532.1"/>
</dbReference>
<gene>
    <name evidence="2" type="primary">LOC142167368</name>
</gene>
<sequence length="396" mass="45583">MVEVLNLEMTQRGRYGTIPFNNNCDITEVYLVDGLNYNLLSISQLCDSGYKVNFKKIGCATEDESDEALKNFEIFCKRVERENEYLITTIQSDHEGEFESRAFEEFCNDQGYTHIFSAPRSPQQNMVVERKNRSLQDMARPILLEYSLPNHFWAEAVSTTCHILNRCLKRPILRETPYELWKGKRPNISYFHNFGRKCIIHNNVKENLGKFDPRSDEIIFLGYSINNGSFRVYNKRTLSIEESVHVVFDENNTLTEKGIIAGDEDQNQETTQSSNLQESANRVENVTESTDEISNSQPEAQIESTTPTSITRPNELRSEPEYPQKFIIGDPSEGMKTRGAHKKKANLALISQIEPKKIYEAIKDSSWVHAIQDELDQFDNNQVWKLMPKLADATVI</sequence>
<protein>
    <submittedName>
        <fullName evidence="2">Uncharacterized protein LOC142167368</fullName>
    </submittedName>
</protein>
<dbReference type="Proteomes" id="UP000790787">
    <property type="component" value="Chromosome 12"/>
</dbReference>
<keyword evidence="1" id="KW-1185">Reference proteome</keyword>